<feature type="domain" description="SnoaL-like" evidence="1">
    <location>
        <begin position="10"/>
        <end position="110"/>
    </location>
</feature>
<dbReference type="KEGG" id="nah:F5544_31440"/>
<dbReference type="EMBL" id="CP046172">
    <property type="protein sequence ID" value="QIS14129.1"/>
    <property type="molecule type" value="Genomic_DNA"/>
</dbReference>
<organism evidence="2 3">
    <name type="scientific">Nocardia arthritidis</name>
    <dbReference type="NCBI Taxonomy" id="228602"/>
    <lineage>
        <taxon>Bacteria</taxon>
        <taxon>Bacillati</taxon>
        <taxon>Actinomycetota</taxon>
        <taxon>Actinomycetes</taxon>
        <taxon>Mycobacteriales</taxon>
        <taxon>Nocardiaceae</taxon>
        <taxon>Nocardia</taxon>
    </lineage>
</organism>
<evidence type="ECO:0000259" key="1">
    <source>
        <dbReference type="Pfam" id="PF12680"/>
    </source>
</evidence>
<dbReference type="RefSeq" id="WP_167476579.1">
    <property type="nucleotide sequence ID" value="NZ_CP046172.1"/>
</dbReference>
<dbReference type="Proteomes" id="UP000503540">
    <property type="component" value="Chromosome"/>
</dbReference>
<dbReference type="InterPro" id="IPR037401">
    <property type="entry name" value="SnoaL-like"/>
</dbReference>
<name>A0A6G9YLH8_9NOCA</name>
<dbReference type="InterPro" id="IPR032710">
    <property type="entry name" value="NTF2-like_dom_sf"/>
</dbReference>
<sequence length="128" mass="13977">MTVSPDAAVVQEFLRAVGAKDWPAARATLNEDVVWTLPGTGPISGEAHGPTAVLDRARTITSANVTIEPQHLHLGYRSIAVTVHNTARRADAELDEWLAIVFTCRDGRITTIDTHISDVPMMERFFAV</sequence>
<reference evidence="2 3" key="1">
    <citation type="journal article" date="2019" name="ACS Chem. Biol.">
        <title>Identification and Mobilization of a Cryptic Antibiotic Biosynthesis Gene Locus from a Human-Pathogenic Nocardia Isolate.</title>
        <authorList>
            <person name="Herisse M."/>
            <person name="Ishida K."/>
            <person name="Porter J.L."/>
            <person name="Howden B."/>
            <person name="Hertweck C."/>
            <person name="Stinear T.P."/>
            <person name="Pidot S.J."/>
        </authorList>
    </citation>
    <scope>NUCLEOTIDE SEQUENCE [LARGE SCALE GENOMIC DNA]</scope>
    <source>
        <strain evidence="2 3">AUSMDU00012717</strain>
    </source>
</reference>
<dbReference type="AlphaFoldDB" id="A0A6G9YLH8"/>
<dbReference type="Pfam" id="PF12680">
    <property type="entry name" value="SnoaL_2"/>
    <property type="match status" value="1"/>
</dbReference>
<keyword evidence="3" id="KW-1185">Reference proteome</keyword>
<dbReference type="Gene3D" id="3.10.450.50">
    <property type="match status" value="1"/>
</dbReference>
<proteinExistence type="predicted"/>
<gene>
    <name evidence="2" type="ORF">F5544_31440</name>
</gene>
<protein>
    <submittedName>
        <fullName evidence="2">Nuclear transport factor 2 family protein</fullName>
    </submittedName>
</protein>
<evidence type="ECO:0000313" key="2">
    <source>
        <dbReference type="EMBL" id="QIS14129.1"/>
    </source>
</evidence>
<dbReference type="SUPFAM" id="SSF54427">
    <property type="entry name" value="NTF2-like"/>
    <property type="match status" value="1"/>
</dbReference>
<accession>A0A6G9YLH8</accession>
<evidence type="ECO:0000313" key="3">
    <source>
        <dbReference type="Proteomes" id="UP000503540"/>
    </source>
</evidence>